<gene>
    <name evidence="1" type="ordered locus">Arad_3533</name>
</gene>
<reference evidence="1 2" key="1">
    <citation type="journal article" date="2009" name="J. Bacteriol.">
        <title>Genome sequences of three Agrobacterium biovars help elucidate the evolution of multichromosome genomes in bacteria.</title>
        <authorList>
            <person name="Slater S.C."/>
            <person name="Goldman B.S."/>
            <person name="Goodner B."/>
            <person name="Setubal J.C."/>
            <person name="Farrand S.K."/>
            <person name="Nester E.W."/>
            <person name="Burr T.J."/>
            <person name="Banta L."/>
            <person name="Dickerman A.W."/>
            <person name="Paulsen I."/>
            <person name="Otten L."/>
            <person name="Suen G."/>
            <person name="Welch R."/>
            <person name="Almeida N.F."/>
            <person name="Arnold F."/>
            <person name="Burton O.T."/>
            <person name="Du Z."/>
            <person name="Ewing A."/>
            <person name="Godsy E."/>
            <person name="Heisel S."/>
            <person name="Houmiel K.L."/>
            <person name="Jhaveri J."/>
            <person name="Lu J."/>
            <person name="Miller N.M."/>
            <person name="Norton S."/>
            <person name="Chen Q."/>
            <person name="Phoolcharoen W."/>
            <person name="Ohlin V."/>
            <person name="Ondrusek D."/>
            <person name="Pride N."/>
            <person name="Stricklin S.L."/>
            <person name="Sun J."/>
            <person name="Wheeler C."/>
            <person name="Wilson L."/>
            <person name="Zhu H."/>
            <person name="Wood D.W."/>
        </authorList>
    </citation>
    <scope>NUCLEOTIDE SEQUENCE [LARGE SCALE GENOMIC DNA]</scope>
    <source>
        <strain evidence="2">K84 / ATCC BAA-868</strain>
    </source>
</reference>
<dbReference type="Gene3D" id="1.10.10.10">
    <property type="entry name" value="Winged helix-like DNA-binding domain superfamily/Winged helix DNA-binding domain"/>
    <property type="match status" value="1"/>
</dbReference>
<dbReference type="AlphaFoldDB" id="B9J8S4"/>
<dbReference type="EMBL" id="CP000628">
    <property type="protein sequence ID" value="ACM27462.1"/>
    <property type="molecule type" value="Genomic_DNA"/>
</dbReference>
<organism evidence="1 2">
    <name type="scientific">Rhizobium rhizogenes (strain K84 / ATCC BAA-868)</name>
    <name type="common">Agrobacterium radiobacter</name>
    <dbReference type="NCBI Taxonomy" id="311403"/>
    <lineage>
        <taxon>Bacteria</taxon>
        <taxon>Pseudomonadati</taxon>
        <taxon>Pseudomonadota</taxon>
        <taxon>Alphaproteobacteria</taxon>
        <taxon>Hyphomicrobiales</taxon>
        <taxon>Rhizobiaceae</taxon>
        <taxon>Rhizobium/Agrobacterium group</taxon>
        <taxon>Rhizobium</taxon>
    </lineage>
</organism>
<dbReference type="RefSeq" id="WP_012652145.1">
    <property type="nucleotide sequence ID" value="NC_011985.1"/>
</dbReference>
<dbReference type="HOGENOM" id="CLU_083287_7_1_5"/>
<dbReference type="InterPro" id="IPR036388">
    <property type="entry name" value="WH-like_DNA-bd_sf"/>
</dbReference>
<dbReference type="SUPFAM" id="SSF46785">
    <property type="entry name" value="Winged helix' DNA-binding domain"/>
    <property type="match status" value="1"/>
</dbReference>
<dbReference type="STRING" id="311403.Arad_3533"/>
<accession>B9J8S4</accession>
<dbReference type="GeneID" id="86849345"/>
<dbReference type="KEGG" id="ara:Arad_3533"/>
<dbReference type="InterPro" id="IPR036390">
    <property type="entry name" value="WH_DNA-bd_sf"/>
</dbReference>
<evidence type="ECO:0000313" key="1">
    <source>
        <dbReference type="EMBL" id="ACM27462.1"/>
    </source>
</evidence>
<sequence length="163" mass="18877">MSMFNELTKQPDTSEELQPPFFGALLRIVWQDVRNRMHKAIHDAGFTDFQDAHFAVFSYPLPDGIRPSELARQKRMSRQAINYLIIQLEELGYVERRAPESSDRRLIYLSAQGQEIAETIFTCLRKLHAEWAEEIGHERFDVFLDVLKQLSLKAQESTPEAGP</sequence>
<evidence type="ECO:0000313" key="2">
    <source>
        <dbReference type="Proteomes" id="UP000001600"/>
    </source>
</evidence>
<protein>
    <submittedName>
        <fullName evidence="1">Uncharacterized protein</fullName>
    </submittedName>
</protein>
<dbReference type="Proteomes" id="UP000001600">
    <property type="component" value="Chromosome 1"/>
</dbReference>
<dbReference type="eggNOG" id="COG1846">
    <property type="taxonomic scope" value="Bacteria"/>
</dbReference>
<proteinExistence type="predicted"/>
<name>B9J8S4_RHIR8</name>